<evidence type="ECO:0000256" key="1">
    <source>
        <dbReference type="ARBA" id="ARBA00022490"/>
    </source>
</evidence>
<proteinExistence type="inferred from homology"/>
<comment type="caution">
    <text evidence="8">The sequence shown here is derived from an EMBL/GenBank/DDBJ whole genome shotgun (WGS) entry which is preliminary data.</text>
</comment>
<dbReference type="EMBL" id="VSSQ01000300">
    <property type="protein sequence ID" value="MPL90338.1"/>
    <property type="molecule type" value="Genomic_DNA"/>
</dbReference>
<dbReference type="InterPro" id="IPR014729">
    <property type="entry name" value="Rossmann-like_a/b/a_fold"/>
</dbReference>
<gene>
    <name evidence="8" type="ORF">SDC9_36387</name>
</gene>
<keyword evidence="6" id="KW-0173">Coenzyme A biosynthesis</keyword>
<dbReference type="Gene3D" id="3.40.50.620">
    <property type="entry name" value="HUPs"/>
    <property type="match status" value="1"/>
</dbReference>
<evidence type="ECO:0000256" key="5">
    <source>
        <dbReference type="ARBA" id="ARBA00022840"/>
    </source>
</evidence>
<accession>A0A644VG75</accession>
<evidence type="ECO:0000256" key="3">
    <source>
        <dbReference type="ARBA" id="ARBA00022695"/>
    </source>
</evidence>
<dbReference type="NCBIfam" id="TIGR00125">
    <property type="entry name" value="cyt_tran_rel"/>
    <property type="match status" value="1"/>
</dbReference>
<evidence type="ECO:0000259" key="7">
    <source>
        <dbReference type="Pfam" id="PF01467"/>
    </source>
</evidence>
<protein>
    <recommendedName>
        <fullName evidence="7">Cytidyltransferase-like domain-containing protein</fullName>
    </recommendedName>
</protein>
<dbReference type="GO" id="GO:0015937">
    <property type="term" value="P:coenzyme A biosynthetic process"/>
    <property type="evidence" value="ECO:0007669"/>
    <property type="project" value="UniProtKB-KW"/>
</dbReference>
<dbReference type="InterPro" id="IPR004821">
    <property type="entry name" value="Cyt_trans-like"/>
</dbReference>
<evidence type="ECO:0000256" key="6">
    <source>
        <dbReference type="ARBA" id="ARBA00022993"/>
    </source>
</evidence>
<organism evidence="8">
    <name type="scientific">bioreactor metagenome</name>
    <dbReference type="NCBI Taxonomy" id="1076179"/>
    <lineage>
        <taxon>unclassified sequences</taxon>
        <taxon>metagenomes</taxon>
        <taxon>ecological metagenomes</taxon>
    </lineage>
</organism>
<evidence type="ECO:0000313" key="8">
    <source>
        <dbReference type="EMBL" id="MPL90338.1"/>
    </source>
</evidence>
<keyword evidence="1" id="KW-0963">Cytoplasm</keyword>
<keyword evidence="2" id="KW-0808">Transferase</keyword>
<keyword evidence="4" id="KW-0547">Nucleotide-binding</keyword>
<keyword evidence="5" id="KW-0067">ATP-binding</keyword>
<feature type="domain" description="Cytidyltransferase-like" evidence="7">
    <location>
        <begin position="4"/>
        <end position="140"/>
    </location>
</feature>
<dbReference type="GO" id="GO:0004595">
    <property type="term" value="F:pantetheine-phosphate adenylyltransferase activity"/>
    <property type="evidence" value="ECO:0007669"/>
    <property type="project" value="InterPro"/>
</dbReference>
<sequence>MKVMVGGTFDPLHIGHQHLLTRAFMTAGPGGHVVIGLSSDPFASRKQHPVRSYEVRFAELTNWIASKTFEATYEIEPLFDQFGSALTQDFDALVVSQETFPVGNLINAKRKEMGKNMVDLYQIQCVMAKDGKVVSSTRIYRGEINRYGEPVCEEQFVRTESCRKE</sequence>
<dbReference type="SUPFAM" id="SSF52374">
    <property type="entry name" value="Nucleotidylyl transferase"/>
    <property type="match status" value="1"/>
</dbReference>
<dbReference type="GO" id="GO:0005524">
    <property type="term" value="F:ATP binding"/>
    <property type="evidence" value="ECO:0007669"/>
    <property type="project" value="UniProtKB-KW"/>
</dbReference>
<dbReference type="AlphaFoldDB" id="A0A644VG75"/>
<evidence type="ECO:0000256" key="2">
    <source>
        <dbReference type="ARBA" id="ARBA00022679"/>
    </source>
</evidence>
<dbReference type="Pfam" id="PF01467">
    <property type="entry name" value="CTP_transf_like"/>
    <property type="match status" value="1"/>
</dbReference>
<dbReference type="NCBIfam" id="NF001985">
    <property type="entry name" value="PRK00777.1"/>
    <property type="match status" value="1"/>
</dbReference>
<keyword evidence="3" id="KW-0548">Nucleotidyltransferase</keyword>
<evidence type="ECO:0000256" key="4">
    <source>
        <dbReference type="ARBA" id="ARBA00022741"/>
    </source>
</evidence>
<dbReference type="InterPro" id="IPR023540">
    <property type="entry name" value="PPAT_arch"/>
</dbReference>
<name>A0A644VG75_9ZZZZ</name>
<dbReference type="HAMAP" id="MF_00647">
    <property type="entry name" value="PPAT_arch"/>
    <property type="match status" value="1"/>
</dbReference>
<reference evidence="8" key="1">
    <citation type="submission" date="2019-08" db="EMBL/GenBank/DDBJ databases">
        <authorList>
            <person name="Kucharzyk K."/>
            <person name="Murdoch R.W."/>
            <person name="Higgins S."/>
            <person name="Loffler F."/>
        </authorList>
    </citation>
    <scope>NUCLEOTIDE SEQUENCE</scope>
</reference>